<dbReference type="SUPFAM" id="SSF51905">
    <property type="entry name" value="FAD/NAD(P)-binding domain"/>
    <property type="match status" value="1"/>
</dbReference>
<feature type="domain" description="RecQ mediated genome instability protein 1 OB-fold" evidence="2">
    <location>
        <begin position="590"/>
        <end position="666"/>
    </location>
</feature>
<protein>
    <submittedName>
        <fullName evidence="5">RecQ mediated genome instability protein 1-like N-terminal helical domain-containing protein</fullName>
    </submittedName>
</protein>
<dbReference type="InterPro" id="IPR027477">
    <property type="entry name" value="Succ_DH/fumarate_Rdtase_cat_sf"/>
</dbReference>
<dbReference type="InterPro" id="IPR036188">
    <property type="entry name" value="FAD/NAD-bd_sf"/>
</dbReference>
<dbReference type="InterPro" id="IPR052189">
    <property type="entry name" value="L-asp_N-monooxygenase_NS-form"/>
</dbReference>
<evidence type="ECO:0000313" key="4">
    <source>
        <dbReference type="Proteomes" id="UP000887574"/>
    </source>
</evidence>
<proteinExistence type="predicted"/>
<feature type="compositionally biased region" description="Basic and acidic residues" evidence="1">
    <location>
        <begin position="738"/>
        <end position="749"/>
    </location>
</feature>
<dbReference type="Pfam" id="PF08585">
    <property type="entry name" value="RMI1_N_C"/>
    <property type="match status" value="1"/>
</dbReference>
<dbReference type="PANTHER" id="PTHR40254">
    <property type="entry name" value="BLR0577 PROTEIN"/>
    <property type="match status" value="1"/>
</dbReference>
<dbReference type="WBParaSite" id="jg10825">
    <property type="protein sequence ID" value="jg10825"/>
    <property type="gene ID" value="jg10825"/>
</dbReference>
<feature type="compositionally biased region" description="Low complexity" evidence="1">
    <location>
        <begin position="799"/>
        <end position="816"/>
    </location>
</feature>
<reference evidence="5" key="1">
    <citation type="submission" date="2022-11" db="UniProtKB">
        <authorList>
            <consortium name="WormBaseParasite"/>
        </authorList>
    </citation>
    <scope>IDENTIFICATION</scope>
</reference>
<feature type="compositionally biased region" description="Polar residues" evidence="1">
    <location>
        <begin position="846"/>
        <end position="892"/>
    </location>
</feature>
<dbReference type="Gene3D" id="3.90.700.10">
    <property type="entry name" value="Succinate dehydrogenase/fumarate reductase flavoprotein, catalytic domain"/>
    <property type="match status" value="1"/>
</dbReference>
<name>A0A915CN02_9BILA</name>
<dbReference type="InterPro" id="IPR013894">
    <property type="entry name" value="RMI1_OB"/>
</dbReference>
<evidence type="ECO:0000313" key="5">
    <source>
        <dbReference type="WBParaSite" id="jg10825"/>
    </source>
</evidence>
<feature type="compositionally biased region" description="Low complexity" evidence="1">
    <location>
        <begin position="771"/>
        <end position="782"/>
    </location>
</feature>
<evidence type="ECO:0000256" key="1">
    <source>
        <dbReference type="SAM" id="MobiDB-lite"/>
    </source>
</evidence>
<evidence type="ECO:0000259" key="2">
    <source>
        <dbReference type="Pfam" id="PF08585"/>
    </source>
</evidence>
<feature type="domain" description="FAD-dependent urate hydroxylase HpyO/Asp monooxygenase CreE-like FAD/NAD(P)-binding" evidence="3">
    <location>
        <begin position="22"/>
        <end position="176"/>
    </location>
</feature>
<feature type="compositionally biased region" description="Basic and acidic residues" evidence="1">
    <location>
        <begin position="717"/>
        <end position="728"/>
    </location>
</feature>
<dbReference type="Gene3D" id="2.40.50.770">
    <property type="entry name" value="RecQ-mediated genome instability protein Rmi1, C-terminal domain"/>
    <property type="match status" value="1"/>
</dbReference>
<organism evidence="4 5">
    <name type="scientific">Ditylenchus dipsaci</name>
    <dbReference type="NCBI Taxonomy" id="166011"/>
    <lineage>
        <taxon>Eukaryota</taxon>
        <taxon>Metazoa</taxon>
        <taxon>Ecdysozoa</taxon>
        <taxon>Nematoda</taxon>
        <taxon>Chromadorea</taxon>
        <taxon>Rhabditida</taxon>
        <taxon>Tylenchina</taxon>
        <taxon>Tylenchomorpha</taxon>
        <taxon>Sphaerularioidea</taxon>
        <taxon>Anguinidae</taxon>
        <taxon>Anguininae</taxon>
        <taxon>Ditylenchus</taxon>
    </lineage>
</organism>
<feature type="region of interest" description="Disordered" evidence="1">
    <location>
        <begin position="714"/>
        <end position="924"/>
    </location>
</feature>
<feature type="compositionally biased region" description="Polar residues" evidence="1">
    <location>
        <begin position="911"/>
        <end position="924"/>
    </location>
</feature>
<dbReference type="Pfam" id="PF13454">
    <property type="entry name" value="NAD_binding_9"/>
    <property type="match status" value="1"/>
</dbReference>
<accession>A0A915CN02</accession>
<dbReference type="Proteomes" id="UP000887574">
    <property type="component" value="Unplaced"/>
</dbReference>
<dbReference type="AlphaFoldDB" id="A0A915CN02"/>
<feature type="compositionally biased region" description="Polar residues" evidence="1">
    <location>
        <begin position="750"/>
        <end position="770"/>
    </location>
</feature>
<dbReference type="PANTHER" id="PTHR40254:SF1">
    <property type="entry name" value="BLR0577 PROTEIN"/>
    <property type="match status" value="1"/>
</dbReference>
<dbReference type="SMART" id="SM01161">
    <property type="entry name" value="DUF1767"/>
    <property type="match status" value="1"/>
</dbReference>
<evidence type="ECO:0000259" key="3">
    <source>
        <dbReference type="Pfam" id="PF13454"/>
    </source>
</evidence>
<dbReference type="InterPro" id="IPR042470">
    <property type="entry name" value="RMI1_N_C_sf"/>
</dbReference>
<sequence length="924" mass="102447">MNKSSLTVDLNRHGSYESHRLAVIGGGPGAISFCMQLFAKLKHVVPNNTKCSFLKVLIFEKTSKVGPGLAYSGSENAQIINHPKDNMEPVAHANGQFTKWLGENHEGDYPPRHLYGKYMEHLAGELQLEADNHPYISLTYVLDTCITNIVPNKSKFSIHSETQMWEVETVVLSTGHLPTDSYREFIGQPGYAADEYANKLNYATLKGDEDIGIIGSRLTALDIALKLQASGHRGRLIMASRNGVLPAVFSPLDVRLQNNLKTECRVKYLGTRDSVVAKPVLVDLVHQFMSEVSKLQGCECSIEEAEDYFRSVKPLDWLNDQIKSAELGAKPWQLVLFSLNPLLAKLWSGLSLEDKADFFSRFYSMLMTYYAAMPLQSAYKLRDMVKSGQLLVMRNVQPVKYQNGLYSLRNGEGLHFQIKYLFNAMGPGYSAANVPLYAALIAGGLVTPHPFGGINVDENTLQVVNKAGDVVEGMFAIGELTKGTFLITTVLSKIAEQANKMPSLADVIVSLTQDGWIVNSEKTVELIGEKLSTSNTSSKEVISLLLDEDIKDFGHPALQDHLDKKTSMLTGPIVVQLARWKNVSYPKIAEHLNNDGLCKLSLTDGFSTLEGLQLDQPLNQIDGNTPAGVKILLKGKILYEGGYLILDPSNCRLLGGNVEKLVEKWVAAKLSMKKDGNTVATDYPKFEPFQKQKSNYNKPSIEANLGSLTINSSAQDCAREISEAPKEKNRPKKNPKPRRGENHSREHNQRVNAPYQSEMSRNEYTSIGQTSSSINASNQFSSRSHHGHEERRGGHVNNNTRPRGSRGTSRGSTNRPPRQNLNDGSFGNARYDHRPPNHQDGYGENFGTNSARSDRQFSNNSGRSHAFSNTSYQNRSNARPATMPVYNTTNQEEFPALGGQPTPLVRPNAPVFSNTTKTFYRSRQ</sequence>
<dbReference type="Gene3D" id="3.50.50.60">
    <property type="entry name" value="FAD/NAD(P)-binding domain"/>
    <property type="match status" value="2"/>
</dbReference>
<keyword evidence="4" id="KW-1185">Reference proteome</keyword>
<dbReference type="InterPro" id="IPR038732">
    <property type="entry name" value="HpyO/CreE_NAD-binding"/>
</dbReference>